<dbReference type="InterPro" id="IPR003439">
    <property type="entry name" value="ABC_transporter-like_ATP-bd"/>
</dbReference>
<dbReference type="SMART" id="SM00382">
    <property type="entry name" value="AAA"/>
    <property type="match status" value="1"/>
</dbReference>
<evidence type="ECO:0000256" key="2">
    <source>
        <dbReference type="ARBA" id="ARBA00022741"/>
    </source>
</evidence>
<evidence type="ECO:0000313" key="5">
    <source>
        <dbReference type="EMBL" id="HIV13836.1"/>
    </source>
</evidence>
<dbReference type="InterPro" id="IPR051782">
    <property type="entry name" value="ABC_Transporter_VariousFunc"/>
</dbReference>
<evidence type="ECO:0000256" key="3">
    <source>
        <dbReference type="ARBA" id="ARBA00022840"/>
    </source>
</evidence>
<feature type="domain" description="ABC transporter" evidence="4">
    <location>
        <begin position="5"/>
        <end position="198"/>
    </location>
</feature>
<name>A0A9D1NWW6_9FIRM</name>
<keyword evidence="2" id="KW-0547">Nucleotide-binding</keyword>
<proteinExistence type="predicted"/>
<accession>A0A9D1NWW6</accession>
<keyword evidence="1" id="KW-0813">Transport</keyword>
<dbReference type="Pfam" id="PF00005">
    <property type="entry name" value="ABC_tran"/>
    <property type="match status" value="1"/>
</dbReference>
<dbReference type="SUPFAM" id="SSF52540">
    <property type="entry name" value="P-loop containing nucleoside triphosphate hydrolases"/>
    <property type="match status" value="1"/>
</dbReference>
<dbReference type="PANTHER" id="PTHR42939:SF3">
    <property type="entry name" value="ABC TRANSPORTER ATP-BINDING COMPONENT"/>
    <property type="match status" value="1"/>
</dbReference>
<dbReference type="InterPro" id="IPR003593">
    <property type="entry name" value="AAA+_ATPase"/>
</dbReference>
<dbReference type="GO" id="GO:0005524">
    <property type="term" value="F:ATP binding"/>
    <property type="evidence" value="ECO:0007669"/>
    <property type="project" value="UniProtKB-KW"/>
</dbReference>
<sequence length="198" mass="22540">MDAIVKVEGITKHYKEFTLDHVSFQVPRGMILGLIGENGAGKSTTISALLDLISLDRGSIEIFGQSHEKTAREAKARMGVIIDGLDPYLMYYPGDVEKIMSRMFPGRWDGQLFRNYMDRFKLPREKRIKDYSKGMRVKFNFAAALSHRPELMILDEATSGLDPVMRDEILEILQEFLEDEDHAVLMSTHITSDLDKIA</sequence>
<protein>
    <submittedName>
        <fullName evidence="5">ABC transporter ATP-binding protein</fullName>
    </submittedName>
</protein>
<evidence type="ECO:0000313" key="6">
    <source>
        <dbReference type="Proteomes" id="UP000886723"/>
    </source>
</evidence>
<dbReference type="PROSITE" id="PS00211">
    <property type="entry name" value="ABC_TRANSPORTER_1"/>
    <property type="match status" value="1"/>
</dbReference>
<dbReference type="PROSITE" id="PS50893">
    <property type="entry name" value="ABC_TRANSPORTER_2"/>
    <property type="match status" value="1"/>
</dbReference>
<dbReference type="Proteomes" id="UP000886723">
    <property type="component" value="Unassembled WGS sequence"/>
</dbReference>
<reference evidence="5" key="1">
    <citation type="submission" date="2020-10" db="EMBL/GenBank/DDBJ databases">
        <authorList>
            <person name="Gilroy R."/>
        </authorList>
    </citation>
    <scope>NUCLEOTIDE SEQUENCE</scope>
    <source>
        <strain evidence="5">ChiBcec2-4451</strain>
    </source>
</reference>
<gene>
    <name evidence="5" type="ORF">IAA63_11950</name>
</gene>
<evidence type="ECO:0000256" key="1">
    <source>
        <dbReference type="ARBA" id="ARBA00022448"/>
    </source>
</evidence>
<dbReference type="PANTHER" id="PTHR42939">
    <property type="entry name" value="ABC TRANSPORTER ATP-BINDING PROTEIN ALBC-RELATED"/>
    <property type="match status" value="1"/>
</dbReference>
<dbReference type="InterPro" id="IPR027417">
    <property type="entry name" value="P-loop_NTPase"/>
</dbReference>
<dbReference type="AlphaFoldDB" id="A0A9D1NWW6"/>
<feature type="non-terminal residue" evidence="5">
    <location>
        <position position="198"/>
    </location>
</feature>
<organism evidence="5 6">
    <name type="scientific">Candidatus Pullilachnospira stercoravium</name>
    <dbReference type="NCBI Taxonomy" id="2840913"/>
    <lineage>
        <taxon>Bacteria</taxon>
        <taxon>Bacillati</taxon>
        <taxon>Bacillota</taxon>
        <taxon>Clostridia</taxon>
        <taxon>Lachnospirales</taxon>
        <taxon>Lachnospiraceae</taxon>
        <taxon>Lachnospiraceae incertae sedis</taxon>
        <taxon>Candidatus Pullilachnospira</taxon>
    </lineage>
</organism>
<dbReference type="GO" id="GO:0016887">
    <property type="term" value="F:ATP hydrolysis activity"/>
    <property type="evidence" value="ECO:0007669"/>
    <property type="project" value="InterPro"/>
</dbReference>
<dbReference type="InterPro" id="IPR017871">
    <property type="entry name" value="ABC_transporter-like_CS"/>
</dbReference>
<keyword evidence="3 5" id="KW-0067">ATP-binding</keyword>
<evidence type="ECO:0000259" key="4">
    <source>
        <dbReference type="PROSITE" id="PS50893"/>
    </source>
</evidence>
<dbReference type="EMBL" id="DVON01000252">
    <property type="protein sequence ID" value="HIV13836.1"/>
    <property type="molecule type" value="Genomic_DNA"/>
</dbReference>
<comment type="caution">
    <text evidence="5">The sequence shown here is derived from an EMBL/GenBank/DDBJ whole genome shotgun (WGS) entry which is preliminary data.</text>
</comment>
<dbReference type="Gene3D" id="3.40.50.300">
    <property type="entry name" value="P-loop containing nucleotide triphosphate hydrolases"/>
    <property type="match status" value="1"/>
</dbReference>
<reference evidence="5" key="2">
    <citation type="journal article" date="2021" name="PeerJ">
        <title>Extensive microbial diversity within the chicken gut microbiome revealed by metagenomics and culture.</title>
        <authorList>
            <person name="Gilroy R."/>
            <person name="Ravi A."/>
            <person name="Getino M."/>
            <person name="Pursley I."/>
            <person name="Horton D.L."/>
            <person name="Alikhan N.F."/>
            <person name="Baker D."/>
            <person name="Gharbi K."/>
            <person name="Hall N."/>
            <person name="Watson M."/>
            <person name="Adriaenssens E.M."/>
            <person name="Foster-Nyarko E."/>
            <person name="Jarju S."/>
            <person name="Secka A."/>
            <person name="Antonio M."/>
            <person name="Oren A."/>
            <person name="Chaudhuri R.R."/>
            <person name="La Ragione R."/>
            <person name="Hildebrand F."/>
            <person name="Pallen M.J."/>
        </authorList>
    </citation>
    <scope>NUCLEOTIDE SEQUENCE</scope>
    <source>
        <strain evidence="5">ChiBcec2-4451</strain>
    </source>
</reference>
<dbReference type="CDD" id="cd03230">
    <property type="entry name" value="ABC_DR_subfamily_A"/>
    <property type="match status" value="1"/>
</dbReference>